<evidence type="ECO:0000313" key="3">
    <source>
        <dbReference type="Proteomes" id="UP001208131"/>
    </source>
</evidence>
<feature type="transmembrane region" description="Helical" evidence="1">
    <location>
        <begin position="129"/>
        <end position="150"/>
    </location>
</feature>
<feature type="transmembrane region" description="Helical" evidence="1">
    <location>
        <begin position="89"/>
        <end position="108"/>
    </location>
</feature>
<keyword evidence="1" id="KW-1133">Transmembrane helix</keyword>
<organism evidence="2 3">
    <name type="scientific">Hominimerdicola aceti</name>
    <dbReference type="NCBI Taxonomy" id="2981726"/>
    <lineage>
        <taxon>Bacteria</taxon>
        <taxon>Bacillati</taxon>
        <taxon>Bacillota</taxon>
        <taxon>Clostridia</taxon>
        <taxon>Eubacteriales</taxon>
        <taxon>Oscillospiraceae</taxon>
        <taxon>Hominimerdicola</taxon>
    </lineage>
</organism>
<proteinExistence type="predicted"/>
<keyword evidence="1" id="KW-0472">Membrane</keyword>
<name>A0AAE3IKK7_9FIRM</name>
<accession>A0AAE3IKK7</accession>
<gene>
    <name evidence="2" type="ORF">OCV57_13570</name>
</gene>
<evidence type="ECO:0000313" key="2">
    <source>
        <dbReference type="EMBL" id="MCU6706942.1"/>
    </source>
</evidence>
<feature type="transmembrane region" description="Helical" evidence="1">
    <location>
        <begin position="36"/>
        <end position="54"/>
    </location>
</feature>
<feature type="transmembrane region" description="Helical" evidence="1">
    <location>
        <begin position="66"/>
        <end position="83"/>
    </location>
</feature>
<feature type="transmembrane region" description="Helical" evidence="1">
    <location>
        <begin position="156"/>
        <end position="180"/>
    </location>
</feature>
<keyword evidence="3" id="KW-1185">Reference proteome</keyword>
<sequence length="192" mass="20771">MVKYPNAASGIKKVFLAKIIGVIGVPLAFIPGIGALLLMTCTVAATIFNVWGILEASKDHNGYQTALVFTVADLIFSIVDTFIDNTAISSVLSFAGNVMNIAVLYYICKSTGDLLRDVKNYGLANKGDHVWNVNKTCLIVMAVCLVVAFIPILNILAAFTTLVVLVVTIYASVVYLIYLYQSGQYLSLNTNF</sequence>
<comment type="caution">
    <text evidence="2">The sequence shown here is derived from an EMBL/GenBank/DDBJ whole genome shotgun (WGS) entry which is preliminary data.</text>
</comment>
<dbReference type="RefSeq" id="WP_256320617.1">
    <property type="nucleotide sequence ID" value="NZ_JAOQJZ010000020.1"/>
</dbReference>
<keyword evidence="1" id="KW-0812">Transmembrane</keyword>
<protein>
    <submittedName>
        <fullName evidence="2">Uncharacterized protein</fullName>
    </submittedName>
</protein>
<dbReference type="Proteomes" id="UP001208131">
    <property type="component" value="Unassembled WGS sequence"/>
</dbReference>
<reference evidence="2 3" key="1">
    <citation type="journal article" date="2021" name="ISME Commun">
        <title>Automated analysis of genomic sequences facilitates high-throughput and comprehensive description of bacteria.</title>
        <authorList>
            <person name="Hitch T.C.A."/>
        </authorList>
    </citation>
    <scope>NUCLEOTIDE SEQUENCE [LARGE SCALE GENOMIC DNA]</scope>
    <source>
        <strain evidence="2 3">Sanger_31</strain>
    </source>
</reference>
<dbReference type="EMBL" id="JAOQJZ010000020">
    <property type="protein sequence ID" value="MCU6706942.1"/>
    <property type="molecule type" value="Genomic_DNA"/>
</dbReference>
<dbReference type="AlphaFoldDB" id="A0AAE3IKK7"/>
<evidence type="ECO:0000256" key="1">
    <source>
        <dbReference type="SAM" id="Phobius"/>
    </source>
</evidence>